<evidence type="ECO:0000256" key="13">
    <source>
        <dbReference type="ARBA" id="ARBA00023136"/>
    </source>
</evidence>
<dbReference type="InterPro" id="IPR015701">
    <property type="entry name" value="FNR"/>
</dbReference>
<dbReference type="InterPro" id="IPR001709">
    <property type="entry name" value="Flavoprot_Pyr_Nucl_cyt_Rdtase"/>
</dbReference>
<dbReference type="InterPro" id="IPR017927">
    <property type="entry name" value="FAD-bd_FR_type"/>
</dbReference>
<dbReference type="InterPro" id="IPR035442">
    <property type="entry name" value="FNR_plant_Cyanobacteria"/>
</dbReference>
<evidence type="ECO:0000313" key="21">
    <source>
        <dbReference type="EMBL" id="RUT09797.1"/>
    </source>
</evidence>
<dbReference type="AlphaFoldDB" id="A0A3S1AUT2"/>
<dbReference type="OrthoDB" id="9789468at2"/>
<dbReference type="NCBIfam" id="NF045929">
    <property type="entry name" value="FNRPetHCyano"/>
    <property type="match status" value="1"/>
</dbReference>
<dbReference type="Gene3D" id="3.40.50.80">
    <property type="entry name" value="Nucleotide-binding domain of ferredoxin-NADP reductase (FNR) module"/>
    <property type="match status" value="1"/>
</dbReference>
<comment type="catalytic activity">
    <reaction evidence="14 15">
        <text>2 reduced [2Fe-2S]-[ferredoxin] + NADP(+) + H(+) = 2 oxidized [2Fe-2S]-[ferredoxin] + NADPH</text>
        <dbReference type="Rhea" id="RHEA:20125"/>
        <dbReference type="Rhea" id="RHEA-COMP:10000"/>
        <dbReference type="Rhea" id="RHEA-COMP:10001"/>
        <dbReference type="ChEBI" id="CHEBI:15378"/>
        <dbReference type="ChEBI" id="CHEBI:33737"/>
        <dbReference type="ChEBI" id="CHEBI:33738"/>
        <dbReference type="ChEBI" id="CHEBI:57783"/>
        <dbReference type="ChEBI" id="CHEBI:58349"/>
        <dbReference type="EC" id="1.18.1.2"/>
    </reaction>
</comment>
<sequence length="418" mass="46379">MNNTGAVEGAAITSDGSRLFIYEVVGLRQSDDTDQTSYPIRKSGSEFIKVPYSRMNQEMRRITRLGGKIVSIQPAGILELPFGNGSNQTAVATIEGNGKATSDQQPKKSKEGNSMTQAKAKHADVPVNIYRPNAPFIGKCISNEALVKEGGIGLVQHLKFDLTGGDLRYIEGQSIGIIPPGLDKNGKPEKLRLYSIASTRHGDDVNDKTVSLCVRQLEYEHPETKEKVLGVCSTFLCNLKPGDEVKITGPVGKEMLLPEDTDAKVIMMATGTGIAPMRAYLWRMFKDAERAANPEYQFNGFAWLIFGVPTTPNLLYKEELEEMQQRYPNNFRLTNAISREQKNPSGGRMYIQDRVAEHADELWKLIKEPKTHTYICGLRGMEDGIDAALTAAAAKEGITWSDYQKDLKKAGRWHVETY</sequence>
<keyword evidence="9 15" id="KW-0274">FAD</keyword>
<keyword evidence="12" id="KW-0793">Thylakoid</keyword>
<dbReference type="SUPFAM" id="SSF63380">
    <property type="entry name" value="Riboflavin synthase domain-like"/>
    <property type="match status" value="1"/>
</dbReference>
<dbReference type="InterPro" id="IPR039261">
    <property type="entry name" value="FNR_nucleotide-bd"/>
</dbReference>
<dbReference type="SUPFAM" id="SSF52343">
    <property type="entry name" value="Ferredoxin reductase-like, C-terminal NADP-linked domain"/>
    <property type="match status" value="1"/>
</dbReference>
<keyword evidence="11 15" id="KW-0560">Oxidoreductase</keyword>
<name>A0A3S1AUT2_9CYAN</name>
<dbReference type="RefSeq" id="WP_127078157.1">
    <property type="nucleotide sequence ID" value="NZ_RSCL01000001.1"/>
</dbReference>
<evidence type="ECO:0000256" key="7">
    <source>
        <dbReference type="ARBA" id="ARBA00022630"/>
    </source>
</evidence>
<evidence type="ECO:0000256" key="10">
    <source>
        <dbReference type="ARBA" id="ARBA00022857"/>
    </source>
</evidence>
<dbReference type="PIRSF" id="PIRSF501178">
    <property type="entry name" value="FNR-PetH"/>
    <property type="match status" value="1"/>
</dbReference>
<evidence type="ECO:0000256" key="15">
    <source>
        <dbReference type="PIRNR" id="PIRNR000361"/>
    </source>
</evidence>
<organism evidence="21 22">
    <name type="scientific">Dulcicalothrix desertica PCC 7102</name>
    <dbReference type="NCBI Taxonomy" id="232991"/>
    <lineage>
        <taxon>Bacteria</taxon>
        <taxon>Bacillati</taxon>
        <taxon>Cyanobacteriota</taxon>
        <taxon>Cyanophyceae</taxon>
        <taxon>Nostocales</taxon>
        <taxon>Calotrichaceae</taxon>
        <taxon>Dulcicalothrix</taxon>
    </lineage>
</organism>
<dbReference type="EMBL" id="RSCL01000001">
    <property type="protein sequence ID" value="RUT09797.1"/>
    <property type="molecule type" value="Genomic_DNA"/>
</dbReference>
<evidence type="ECO:0000256" key="9">
    <source>
        <dbReference type="ARBA" id="ARBA00022827"/>
    </source>
</evidence>
<evidence type="ECO:0000256" key="3">
    <source>
        <dbReference type="ARBA" id="ARBA00008312"/>
    </source>
</evidence>
<evidence type="ECO:0000259" key="20">
    <source>
        <dbReference type="PROSITE" id="PS51441"/>
    </source>
</evidence>
<keyword evidence="7 15" id="KW-0285">Flavoprotein</keyword>
<dbReference type="PROSITE" id="PS51441">
    <property type="entry name" value="CPCD_LIKE"/>
    <property type="match status" value="1"/>
</dbReference>
<dbReference type="PROSITE" id="PS51384">
    <property type="entry name" value="FAD_FR"/>
    <property type="match status" value="1"/>
</dbReference>
<evidence type="ECO:0000313" key="22">
    <source>
        <dbReference type="Proteomes" id="UP000271624"/>
    </source>
</evidence>
<reference evidence="21" key="1">
    <citation type="submission" date="2018-12" db="EMBL/GenBank/DDBJ databases">
        <authorList>
            <person name="Will S."/>
            <person name="Neumann-Schaal M."/>
            <person name="Henke P."/>
        </authorList>
    </citation>
    <scope>NUCLEOTIDE SEQUENCE</scope>
    <source>
        <strain evidence="21">PCC 7102</strain>
    </source>
</reference>
<evidence type="ECO:0000256" key="17">
    <source>
        <dbReference type="PROSITE-ProRule" id="PRU00771"/>
    </source>
</evidence>
<evidence type="ECO:0000259" key="19">
    <source>
        <dbReference type="PROSITE" id="PS51384"/>
    </source>
</evidence>
<dbReference type="GO" id="GO:0031676">
    <property type="term" value="C:plasma membrane-derived thylakoid membrane"/>
    <property type="evidence" value="ECO:0007669"/>
    <property type="project" value="UniProtKB-SubCell"/>
</dbReference>
<dbReference type="GO" id="GO:0004324">
    <property type="term" value="F:ferredoxin-NADP+ reductase activity"/>
    <property type="evidence" value="ECO:0007669"/>
    <property type="project" value="UniProtKB-EC"/>
</dbReference>
<feature type="binding site" evidence="16">
    <location>
        <begin position="308"/>
        <end position="309"/>
    </location>
    <ligand>
        <name>NADP(+)</name>
        <dbReference type="ChEBI" id="CHEBI:58349"/>
    </ligand>
</feature>
<reference evidence="21" key="2">
    <citation type="journal article" date="2019" name="Genome Biol. Evol.">
        <title>Day and night: Metabolic profiles and evolutionary relationships of six axenic non-marine cyanobacteria.</title>
        <authorList>
            <person name="Will S.E."/>
            <person name="Henke P."/>
            <person name="Boedeker C."/>
            <person name="Huang S."/>
            <person name="Brinkmann H."/>
            <person name="Rohde M."/>
            <person name="Jarek M."/>
            <person name="Friedl T."/>
            <person name="Seufert S."/>
            <person name="Schumacher M."/>
            <person name="Overmann J."/>
            <person name="Neumann-Schaal M."/>
            <person name="Petersen J."/>
        </authorList>
    </citation>
    <scope>NUCLEOTIDE SEQUENCE [LARGE SCALE GENOMIC DNA]</scope>
    <source>
        <strain evidence="21">PCC 7102</strain>
    </source>
</reference>
<comment type="cofactor">
    <cofactor evidence="1">
        <name>FAD</name>
        <dbReference type="ChEBI" id="CHEBI:57692"/>
    </cofactor>
</comment>
<protein>
    <recommendedName>
        <fullName evidence="5 15">Ferredoxin--NADP reductase</fullName>
        <shortName evidence="15">FNR</shortName>
        <ecNumber evidence="4 15">1.18.1.2</ecNumber>
    </recommendedName>
</protein>
<comment type="caution">
    <text evidence="21">The sequence shown here is derived from an EMBL/GenBank/DDBJ whole genome shotgun (WGS) entry which is preliminary data.</text>
</comment>
<evidence type="ECO:0000256" key="16">
    <source>
        <dbReference type="PIRSR" id="PIRSR000361-1"/>
    </source>
</evidence>
<dbReference type="InterPro" id="IPR001433">
    <property type="entry name" value="OxRdtase_FAD/NAD-bd"/>
</dbReference>
<dbReference type="InterPro" id="IPR017938">
    <property type="entry name" value="Riboflavin_synthase-like_b-brl"/>
</dbReference>
<evidence type="ECO:0000256" key="6">
    <source>
        <dbReference type="ARBA" id="ARBA00022549"/>
    </source>
</evidence>
<keyword evidence="22" id="KW-1185">Reference proteome</keyword>
<dbReference type="Gene3D" id="2.40.30.10">
    <property type="entry name" value="Translation factors"/>
    <property type="match status" value="1"/>
</dbReference>
<evidence type="ECO:0000256" key="5">
    <source>
        <dbReference type="ARBA" id="ARBA00013903"/>
    </source>
</evidence>
<proteinExistence type="inferred from homology"/>
<evidence type="ECO:0000256" key="11">
    <source>
        <dbReference type="ARBA" id="ARBA00023002"/>
    </source>
</evidence>
<dbReference type="PRINTS" id="PR00371">
    <property type="entry name" value="FPNCR"/>
</dbReference>
<dbReference type="CDD" id="cd06208">
    <property type="entry name" value="CYPOR_like_FNR"/>
    <property type="match status" value="1"/>
</dbReference>
<dbReference type="Pfam" id="PF01383">
    <property type="entry name" value="CpcD"/>
    <property type="match status" value="1"/>
</dbReference>
<dbReference type="PANTHER" id="PTHR43314">
    <property type="match status" value="1"/>
</dbReference>
<dbReference type="InterPro" id="IPR008213">
    <property type="entry name" value="CpcD-like_dom"/>
</dbReference>
<dbReference type="FunFam" id="3.40.50.80:FF:000008">
    <property type="entry name" value="Ferredoxin--NADP reductase, chloroplastic"/>
    <property type="match status" value="1"/>
</dbReference>
<evidence type="ECO:0000256" key="8">
    <source>
        <dbReference type="ARBA" id="ARBA00022738"/>
    </source>
</evidence>
<feature type="binding site" evidence="16">
    <location>
        <position position="195"/>
    </location>
    <ligand>
        <name>NADP(+)</name>
        <dbReference type="ChEBI" id="CHEBI:58349"/>
    </ligand>
</feature>
<dbReference type="GO" id="GO:0030089">
    <property type="term" value="C:phycobilisome"/>
    <property type="evidence" value="ECO:0007669"/>
    <property type="project" value="UniProtKB-UniRule"/>
</dbReference>
<feature type="domain" description="CpcD-like" evidence="20">
    <location>
        <begin position="17"/>
        <end position="75"/>
    </location>
</feature>
<feature type="domain" description="FAD-binding FR-type" evidence="19">
    <location>
        <begin position="133"/>
        <end position="257"/>
    </location>
</feature>
<evidence type="ECO:0000256" key="14">
    <source>
        <dbReference type="ARBA" id="ARBA00047776"/>
    </source>
</evidence>
<keyword evidence="6" id="KW-0042">Antenna complex</keyword>
<feature type="binding site" evidence="16">
    <location>
        <position position="272"/>
    </location>
    <ligand>
        <name>NADP(+)</name>
        <dbReference type="ChEBI" id="CHEBI:58349"/>
    </ligand>
</feature>
<keyword evidence="10 15" id="KW-0521">NADP</keyword>
<feature type="binding site" evidence="16">
    <location>
        <position position="215"/>
    </location>
    <ligand>
        <name>NADP(+)</name>
        <dbReference type="ChEBI" id="CHEBI:58349"/>
    </ligand>
</feature>
<dbReference type="SMART" id="SM01094">
    <property type="entry name" value="CpcD"/>
    <property type="match status" value="1"/>
</dbReference>
<keyword evidence="13" id="KW-0472">Membrane</keyword>
<feature type="binding site" evidence="16">
    <location>
        <begin position="338"/>
        <end position="339"/>
    </location>
    <ligand>
        <name>NADP(+)</name>
        <dbReference type="ChEBI" id="CHEBI:58349"/>
    </ligand>
</feature>
<comment type="subcellular location">
    <subcellularLocation>
        <location evidence="2">Cellular thylakoid membrane</location>
        <topology evidence="2">Peripheral membrane protein</topology>
        <orientation evidence="2">Cytoplasmic side</orientation>
    </subcellularLocation>
</comment>
<feature type="binding site" evidence="16">
    <location>
        <begin position="377"/>
        <end position="378"/>
    </location>
    <ligand>
        <name>NADP(+)</name>
        <dbReference type="ChEBI" id="CHEBI:58349"/>
    </ligand>
</feature>
<evidence type="ECO:0000256" key="1">
    <source>
        <dbReference type="ARBA" id="ARBA00001974"/>
    </source>
</evidence>
<dbReference type="Proteomes" id="UP000271624">
    <property type="component" value="Unassembled WGS sequence"/>
</dbReference>
<dbReference type="PIRSF" id="PIRSF000361">
    <property type="entry name" value="Frd-NADP+_RD"/>
    <property type="match status" value="1"/>
</dbReference>
<accession>A0A3S1AUT2</accession>
<evidence type="ECO:0000256" key="2">
    <source>
        <dbReference type="ARBA" id="ARBA00004445"/>
    </source>
</evidence>
<evidence type="ECO:0000256" key="12">
    <source>
        <dbReference type="ARBA" id="ARBA00023078"/>
    </source>
</evidence>
<evidence type="ECO:0000256" key="18">
    <source>
        <dbReference type="SAM" id="MobiDB-lite"/>
    </source>
</evidence>
<feature type="region of interest" description="Disordered" evidence="18">
    <location>
        <begin position="96"/>
        <end position="120"/>
    </location>
</feature>
<dbReference type="EC" id="1.18.1.2" evidence="4 15"/>
<comment type="similarity">
    <text evidence="3 15">Belongs to the ferredoxin--NADP reductase type 1 family.</text>
</comment>
<keyword evidence="8 17" id="KW-0605">Phycobilisome</keyword>
<feature type="binding site" evidence="16">
    <location>
        <position position="416"/>
    </location>
    <ligand>
        <name>NADP(+)</name>
        <dbReference type="ChEBI" id="CHEBI:58349"/>
    </ligand>
</feature>
<dbReference type="Pfam" id="PF00175">
    <property type="entry name" value="NAD_binding_1"/>
    <property type="match status" value="1"/>
</dbReference>
<gene>
    <name evidence="21" type="primary">petH</name>
    <name evidence="21" type="ORF">DSM106972_002920</name>
</gene>
<evidence type="ECO:0000256" key="4">
    <source>
        <dbReference type="ARBA" id="ARBA00013223"/>
    </source>
</evidence>